<organism evidence="1 2">
    <name type="scientific">Sphaerodactylus townsendi</name>
    <dbReference type="NCBI Taxonomy" id="933632"/>
    <lineage>
        <taxon>Eukaryota</taxon>
        <taxon>Metazoa</taxon>
        <taxon>Chordata</taxon>
        <taxon>Craniata</taxon>
        <taxon>Vertebrata</taxon>
        <taxon>Euteleostomi</taxon>
        <taxon>Lepidosauria</taxon>
        <taxon>Squamata</taxon>
        <taxon>Bifurcata</taxon>
        <taxon>Gekkota</taxon>
        <taxon>Sphaerodactylidae</taxon>
        <taxon>Sphaerodactylus</taxon>
    </lineage>
</organism>
<dbReference type="Proteomes" id="UP000827872">
    <property type="component" value="Linkage Group LG09"/>
</dbReference>
<gene>
    <name evidence="1" type="ORF">K3G42_000560</name>
</gene>
<reference evidence="1" key="1">
    <citation type="submission" date="2021-08" db="EMBL/GenBank/DDBJ databases">
        <title>The first chromosome-level gecko genome reveals the dynamic sex chromosomes of Neotropical dwarf geckos (Sphaerodactylidae: Sphaerodactylus).</title>
        <authorList>
            <person name="Pinto B.J."/>
            <person name="Keating S.E."/>
            <person name="Gamble T."/>
        </authorList>
    </citation>
    <scope>NUCLEOTIDE SEQUENCE</scope>
    <source>
        <strain evidence="1">TG3544</strain>
    </source>
</reference>
<dbReference type="EMBL" id="CM037622">
    <property type="protein sequence ID" value="KAH8002824.1"/>
    <property type="molecule type" value="Genomic_DNA"/>
</dbReference>
<evidence type="ECO:0000313" key="1">
    <source>
        <dbReference type="EMBL" id="KAH8002824.1"/>
    </source>
</evidence>
<comment type="caution">
    <text evidence="1">The sequence shown here is derived from an EMBL/GenBank/DDBJ whole genome shotgun (WGS) entry which is preliminary data.</text>
</comment>
<protein>
    <submittedName>
        <fullName evidence="1">Uncharacterized protein</fullName>
    </submittedName>
</protein>
<keyword evidence="2" id="KW-1185">Reference proteome</keyword>
<evidence type="ECO:0000313" key="2">
    <source>
        <dbReference type="Proteomes" id="UP000827872"/>
    </source>
</evidence>
<name>A0ACB8FC20_9SAUR</name>
<sequence length="98" mass="10329">MQACRGLTSGAPTDAQAAPHGVHLDLLPHSSSPCPTVTGSLHREDPAARGQGCFTLLLGPPDGFLSTNLDLRQALKTLTNNRTVPSCSNFDKEANYKA</sequence>
<accession>A0ACB8FC20</accession>
<proteinExistence type="predicted"/>